<proteinExistence type="predicted"/>
<keyword evidence="1" id="KW-0472">Membrane</keyword>
<evidence type="ECO:0000313" key="3">
    <source>
        <dbReference type="Proteomes" id="UP000183986"/>
    </source>
</evidence>
<accession>A0A1M2UUF5</accession>
<dbReference type="AlphaFoldDB" id="A0A1M2UUF5"/>
<evidence type="ECO:0000313" key="2">
    <source>
        <dbReference type="EMBL" id="OJS98930.1"/>
    </source>
</evidence>
<feature type="transmembrane region" description="Helical" evidence="1">
    <location>
        <begin position="529"/>
        <end position="548"/>
    </location>
</feature>
<keyword evidence="3" id="KW-1185">Reference proteome</keyword>
<dbReference type="RefSeq" id="WP_072676031.1">
    <property type="nucleotide sequence ID" value="NZ_MPKY01000001.1"/>
</dbReference>
<keyword evidence="1" id="KW-0812">Transmembrane</keyword>
<evidence type="ECO:0000256" key="1">
    <source>
        <dbReference type="SAM" id="Phobius"/>
    </source>
</evidence>
<keyword evidence="1" id="KW-1133">Transmembrane helix</keyword>
<dbReference type="OrthoDB" id="6347847at2"/>
<reference evidence="2" key="1">
    <citation type="submission" date="2016-11" db="EMBL/GenBank/DDBJ databases">
        <title>Draft Genome Sequence of Marinobacter hydrocarbonoclasticus strain STW2, a polyaromatic aromatic hydrocarbon degrading and denitrifying bacterium from rhizosphere of Seagrass Enhalus acodoides.</title>
        <authorList>
            <person name="Ling J."/>
            <person name="Dong J."/>
        </authorList>
    </citation>
    <scope>NUCLEOTIDE SEQUENCE [LARGE SCALE GENOMIC DNA]</scope>
    <source>
        <strain evidence="2">STW2</strain>
    </source>
</reference>
<gene>
    <name evidence="2" type="ORF">BEE62_01745</name>
</gene>
<name>A0A1M2UUF5_MARNT</name>
<dbReference type="EMBL" id="MPKY01000001">
    <property type="protein sequence ID" value="OJS98930.1"/>
    <property type="molecule type" value="Genomic_DNA"/>
</dbReference>
<comment type="caution">
    <text evidence="2">The sequence shown here is derived from an EMBL/GenBank/DDBJ whole genome shotgun (WGS) entry which is preliminary data.</text>
</comment>
<dbReference type="Proteomes" id="UP000183986">
    <property type="component" value="Unassembled WGS sequence"/>
</dbReference>
<organism evidence="2 3">
    <name type="scientific">Marinobacter nauticus</name>
    <name type="common">Marinobacter hydrocarbonoclasticus</name>
    <name type="synonym">Marinobacter aquaeolei</name>
    <dbReference type="NCBI Taxonomy" id="2743"/>
    <lineage>
        <taxon>Bacteria</taxon>
        <taxon>Pseudomonadati</taxon>
        <taxon>Pseudomonadota</taxon>
        <taxon>Gammaproteobacteria</taxon>
        <taxon>Pseudomonadales</taxon>
        <taxon>Marinobacteraceae</taxon>
        <taxon>Marinobacter</taxon>
    </lineage>
</organism>
<sequence length="549" mass="60913">MGAVVESSPSASLKKALDQNNIKELLTRWAEQSFFTLFATDPSGIERVAFVQYGPDQAAIVTLDQQEAEDLVSAVAEHNPSVKPFVKTLPLWEIARLAHSDGGIVTWHQQGTVLEGRPLAALGYMALVTSEEGGDRYYKITTLPLEGEGAEDLAPGCLQHWNDEGEDADTDTLRLIYDDTVDWQGNPMLPDLPESAVPRSSLSDGERRIFDRWATPVLGRHVPLTRDQNASHQPRLSAVETMPPALLATAQQFYELLEERLFNQSSGLKLEVAPTTITPIAVDDDGNEYEKEPVGAIRFAVQYMQQSRFGAGITSLKLYEETLRVEEVERMPYRLPQAPGLHPLPDALRGLLLRHISWRLCVLSRRLEDGLFFLGGHLQDLLSAQPDNSDSRFFSDPEDERFPFLAGFRCGENLVPVLVLGMQDGSYVCRPQQDVELDEEQVASELPQREFVVVDGVMTLWDALGSIVVPPALIEYPEPWYNGVRMSLDQTVSQTIRSLALLSFASQDDDTSGPAVSENRDNASDGKLLLKWMGAAAIVFVFVMILVGY</sequence>
<protein>
    <submittedName>
        <fullName evidence="2">Uncharacterized protein</fullName>
    </submittedName>
</protein>